<dbReference type="InterPro" id="IPR038322">
    <property type="entry name" value="Pex19_C_sf"/>
</dbReference>
<evidence type="ECO:0000313" key="4">
    <source>
        <dbReference type="EMBL" id="KAL1140046.1"/>
    </source>
</evidence>
<sequence length="284" mass="32071">MSSQHKTTTSDEKDEELDNLLASALEDFENPLPNRSGIDVESSNKKKVPGSYTEQVWNDEFLQETQKQFEKNMKSLLEDGNYSSDVTPEQFGEQLFKMAEGASKVLMDNSADSNFSATIAETLQNLSENSDNLQAEIGDDIATMLGSLNLDSRDGVPDIYPFMQNMMQSFLSKEVLYPCIKEIVDKYPNWLEEHKDELSKSDFDNFNQQLGILRDVCSEFEKESLNESSETKKLRFDKILSLMENMQKLGHPPKDLVGNSPFTFDENGSPNLLPGISSPQCNIM</sequence>
<feature type="region of interest" description="Disordered" evidence="3">
    <location>
        <begin position="1"/>
        <end position="51"/>
    </location>
</feature>
<dbReference type="Pfam" id="PF04614">
    <property type="entry name" value="Pex19"/>
    <property type="match status" value="1"/>
</dbReference>
<proteinExistence type="inferred from homology"/>
<protein>
    <recommendedName>
        <fullName evidence="2">Peroxin-19</fullName>
    </recommendedName>
</protein>
<dbReference type="AlphaFoldDB" id="A0ABD0YWE3"/>
<dbReference type="Gene3D" id="1.20.120.900">
    <property type="entry name" value="Pex19, mPTS binding domain"/>
    <property type="match status" value="1"/>
</dbReference>
<dbReference type="Proteomes" id="UP001558652">
    <property type="component" value="Unassembled WGS sequence"/>
</dbReference>
<keyword evidence="5" id="KW-1185">Reference proteome</keyword>
<evidence type="ECO:0000256" key="2">
    <source>
        <dbReference type="ARBA" id="ARBA00029688"/>
    </source>
</evidence>
<evidence type="ECO:0000256" key="3">
    <source>
        <dbReference type="SAM" id="MobiDB-lite"/>
    </source>
</evidence>
<dbReference type="InterPro" id="IPR006708">
    <property type="entry name" value="Pex19"/>
</dbReference>
<name>A0ABD0YWE3_9HEMI</name>
<gene>
    <name evidence="4" type="ORF">AAG570_007023</name>
</gene>
<accession>A0ABD0YWE3</accession>
<dbReference type="PANTHER" id="PTHR12774">
    <property type="entry name" value="PEROXISOMAL BIOGENESIS FACTOR 19"/>
    <property type="match status" value="1"/>
</dbReference>
<reference evidence="4 5" key="1">
    <citation type="submission" date="2024-07" db="EMBL/GenBank/DDBJ databases">
        <title>Chromosome-level genome assembly of the water stick insect Ranatra chinensis (Heteroptera: Nepidae).</title>
        <authorList>
            <person name="Liu X."/>
        </authorList>
    </citation>
    <scope>NUCLEOTIDE SEQUENCE [LARGE SCALE GENOMIC DNA]</scope>
    <source>
        <strain evidence="4">Cailab_2021Rc</strain>
        <tissue evidence="4">Muscle</tissue>
    </source>
</reference>
<evidence type="ECO:0000313" key="5">
    <source>
        <dbReference type="Proteomes" id="UP001558652"/>
    </source>
</evidence>
<evidence type="ECO:0000256" key="1">
    <source>
        <dbReference type="ARBA" id="ARBA00006326"/>
    </source>
</evidence>
<dbReference type="EMBL" id="JBFDAA010000002">
    <property type="protein sequence ID" value="KAL1140046.1"/>
    <property type="molecule type" value="Genomic_DNA"/>
</dbReference>
<comment type="caution">
    <text evidence="4">The sequence shown here is derived from an EMBL/GenBank/DDBJ whole genome shotgun (WGS) entry which is preliminary data.</text>
</comment>
<organism evidence="4 5">
    <name type="scientific">Ranatra chinensis</name>
    <dbReference type="NCBI Taxonomy" id="642074"/>
    <lineage>
        <taxon>Eukaryota</taxon>
        <taxon>Metazoa</taxon>
        <taxon>Ecdysozoa</taxon>
        <taxon>Arthropoda</taxon>
        <taxon>Hexapoda</taxon>
        <taxon>Insecta</taxon>
        <taxon>Pterygota</taxon>
        <taxon>Neoptera</taxon>
        <taxon>Paraneoptera</taxon>
        <taxon>Hemiptera</taxon>
        <taxon>Heteroptera</taxon>
        <taxon>Panheteroptera</taxon>
        <taxon>Nepomorpha</taxon>
        <taxon>Nepidae</taxon>
        <taxon>Ranatrinae</taxon>
        <taxon>Ranatra</taxon>
    </lineage>
</organism>
<dbReference type="PANTHER" id="PTHR12774:SF2">
    <property type="entry name" value="PEROXISOMAL BIOGENESIS FACTOR 19"/>
    <property type="match status" value="1"/>
</dbReference>
<comment type="similarity">
    <text evidence="1">Belongs to the peroxin-19 family.</text>
</comment>